<evidence type="ECO:0000313" key="2">
    <source>
        <dbReference type="EMBL" id="PJJ28763.1"/>
    </source>
</evidence>
<feature type="transmembrane region" description="Helical" evidence="1">
    <location>
        <begin position="6"/>
        <end position="23"/>
    </location>
</feature>
<keyword evidence="1" id="KW-1133">Transmembrane helix</keyword>
<gene>
    <name evidence="2" type="ORF">H171_2284</name>
</gene>
<sequence length="73" mass="8611">MTFGNVFFLITILVGTVLLNQFIQHRKGARREAALQRTREIERAHWRHVLRNYNFVFADDMEENTSENCKAVS</sequence>
<protein>
    <submittedName>
        <fullName evidence="2">Uncharacterized protein</fullName>
    </submittedName>
</protein>
<evidence type="ECO:0000256" key="1">
    <source>
        <dbReference type="SAM" id="Phobius"/>
    </source>
</evidence>
<comment type="caution">
    <text evidence="2">The sequence shown here is derived from an EMBL/GenBank/DDBJ whole genome shotgun (WGS) entry which is preliminary data.</text>
</comment>
<dbReference type="EMBL" id="PGET01000001">
    <property type="protein sequence ID" value="PJJ28763.1"/>
    <property type="molecule type" value="Genomic_DNA"/>
</dbReference>
<keyword evidence="1" id="KW-0472">Membrane</keyword>
<dbReference type="RefSeq" id="WP_100305227.1">
    <property type="nucleotide sequence ID" value="NZ_PGET01000001.1"/>
</dbReference>
<organism evidence="2 3">
    <name type="scientific">[Clostridium] celerecrescens 18A</name>
    <dbReference type="NCBI Taxonomy" id="1286362"/>
    <lineage>
        <taxon>Bacteria</taxon>
        <taxon>Bacillati</taxon>
        <taxon>Bacillota</taxon>
        <taxon>Clostridia</taxon>
        <taxon>Lachnospirales</taxon>
        <taxon>Lachnospiraceae</taxon>
        <taxon>Lacrimispora</taxon>
    </lineage>
</organism>
<evidence type="ECO:0000313" key="3">
    <source>
        <dbReference type="Proteomes" id="UP000231092"/>
    </source>
</evidence>
<dbReference type="AlphaFoldDB" id="A0A2M8Z5N7"/>
<dbReference type="Proteomes" id="UP000231092">
    <property type="component" value="Unassembled WGS sequence"/>
</dbReference>
<keyword evidence="1" id="KW-0812">Transmembrane</keyword>
<proteinExistence type="predicted"/>
<reference evidence="2 3" key="1">
    <citation type="submission" date="2017-11" db="EMBL/GenBank/DDBJ databases">
        <title>Understudied soil microbes with underappreciated capabilities: Untangling the Clostridium saccharolyticum group.</title>
        <authorList>
            <person name="Leschine S."/>
        </authorList>
    </citation>
    <scope>NUCLEOTIDE SEQUENCE [LARGE SCALE GENOMIC DNA]</scope>
    <source>
        <strain evidence="2 3">18A</strain>
    </source>
</reference>
<accession>A0A2M8Z5N7</accession>
<dbReference type="OrthoDB" id="2053247at2"/>
<name>A0A2M8Z5N7_9FIRM</name>